<evidence type="ECO:0000256" key="1">
    <source>
        <dbReference type="SAM" id="Phobius"/>
    </source>
</evidence>
<dbReference type="GO" id="GO:0005886">
    <property type="term" value="C:plasma membrane"/>
    <property type="evidence" value="ECO:0007669"/>
    <property type="project" value="TreeGrafter"/>
</dbReference>
<dbReference type="AlphaFoldDB" id="A0A383D7Q8"/>
<reference evidence="2" key="1">
    <citation type="submission" date="2018-05" db="EMBL/GenBank/DDBJ databases">
        <authorList>
            <person name="Lanie J.A."/>
            <person name="Ng W.-L."/>
            <person name="Kazmierczak K.M."/>
            <person name="Andrzejewski T.M."/>
            <person name="Davidsen T.M."/>
            <person name="Wayne K.J."/>
            <person name="Tettelin H."/>
            <person name="Glass J.I."/>
            <person name="Rusch D."/>
            <person name="Podicherti R."/>
            <person name="Tsui H.-C.T."/>
            <person name="Winkler M.E."/>
        </authorList>
    </citation>
    <scope>NUCLEOTIDE SEQUENCE</scope>
</reference>
<feature type="transmembrane region" description="Helical" evidence="1">
    <location>
        <begin position="215"/>
        <end position="234"/>
    </location>
</feature>
<dbReference type="PANTHER" id="PTHR32309:SF13">
    <property type="entry name" value="FERRIC ENTEROBACTIN TRANSPORT PROTEIN FEPE"/>
    <property type="match status" value="1"/>
</dbReference>
<evidence type="ECO:0008006" key="3">
    <source>
        <dbReference type="Google" id="ProtNLM"/>
    </source>
</evidence>
<keyword evidence="1" id="KW-0472">Membrane</keyword>
<feature type="non-terminal residue" evidence="2">
    <location>
        <position position="1"/>
    </location>
</feature>
<dbReference type="GO" id="GO:0004713">
    <property type="term" value="F:protein tyrosine kinase activity"/>
    <property type="evidence" value="ECO:0007669"/>
    <property type="project" value="TreeGrafter"/>
</dbReference>
<dbReference type="InterPro" id="IPR050445">
    <property type="entry name" value="Bact_polysacc_biosynth/exp"/>
</dbReference>
<sequence length="236" mass="25920">IAVFYALNATEIFRGEVVVSEVSESGGSGLGGAAALASQLGIGLGGNAGQNNSTAPPARAILKSRNLAEEFIKRHNLQSEVLGSSVIAIKNPPWFAVKRFREDILFISEDLRSGLITVRIDWTNPMIAARWANDFVALANELIRNRALEDAKRNIAYLNEQIQQTNIVELQKIMYNLIENETQVVMMANARAEYAFAVVDPAVPPEQRHSPWRTFIVLLGGTLGFFIGIIASFLHN</sequence>
<protein>
    <recommendedName>
        <fullName evidence="3">Tyrosine kinase G-rich domain-containing protein</fullName>
    </recommendedName>
</protein>
<evidence type="ECO:0000313" key="2">
    <source>
        <dbReference type="EMBL" id="SVE40576.1"/>
    </source>
</evidence>
<keyword evidence="1" id="KW-0812">Transmembrane</keyword>
<feature type="non-terminal residue" evidence="2">
    <location>
        <position position="236"/>
    </location>
</feature>
<proteinExistence type="predicted"/>
<organism evidence="2">
    <name type="scientific">marine metagenome</name>
    <dbReference type="NCBI Taxonomy" id="408172"/>
    <lineage>
        <taxon>unclassified sequences</taxon>
        <taxon>metagenomes</taxon>
        <taxon>ecological metagenomes</taxon>
    </lineage>
</organism>
<accession>A0A383D7Q8</accession>
<dbReference type="PANTHER" id="PTHR32309">
    <property type="entry name" value="TYROSINE-PROTEIN KINASE"/>
    <property type="match status" value="1"/>
</dbReference>
<gene>
    <name evidence="2" type="ORF">METZ01_LOCUS493430</name>
</gene>
<dbReference type="SUPFAM" id="SSF160355">
    <property type="entry name" value="Bacterial polysaccharide co-polymerase-like"/>
    <property type="match status" value="1"/>
</dbReference>
<keyword evidence="1" id="KW-1133">Transmembrane helix</keyword>
<dbReference type="EMBL" id="UINC01215063">
    <property type="protein sequence ID" value="SVE40576.1"/>
    <property type="molecule type" value="Genomic_DNA"/>
</dbReference>
<name>A0A383D7Q8_9ZZZZ</name>